<dbReference type="AlphaFoldDB" id="X1U569"/>
<dbReference type="EMBL" id="BARW01032389">
    <property type="protein sequence ID" value="GAJ12718.1"/>
    <property type="molecule type" value="Genomic_DNA"/>
</dbReference>
<comment type="caution">
    <text evidence="1">The sequence shown here is derived from an EMBL/GenBank/DDBJ whole genome shotgun (WGS) entry which is preliminary data.</text>
</comment>
<protein>
    <submittedName>
        <fullName evidence="1">Uncharacterized protein</fullName>
    </submittedName>
</protein>
<reference evidence="1" key="1">
    <citation type="journal article" date="2014" name="Front. Microbiol.">
        <title>High frequency of phylogenetically diverse reductive dehalogenase-homologous genes in deep subseafloor sedimentary metagenomes.</title>
        <authorList>
            <person name="Kawai M."/>
            <person name="Futagami T."/>
            <person name="Toyoda A."/>
            <person name="Takaki Y."/>
            <person name="Nishi S."/>
            <person name="Hori S."/>
            <person name="Arai W."/>
            <person name="Tsubouchi T."/>
            <person name="Morono Y."/>
            <person name="Uchiyama I."/>
            <person name="Ito T."/>
            <person name="Fujiyama A."/>
            <person name="Inagaki F."/>
            <person name="Takami H."/>
        </authorList>
    </citation>
    <scope>NUCLEOTIDE SEQUENCE</scope>
    <source>
        <strain evidence="1">Expedition CK06-06</strain>
    </source>
</reference>
<evidence type="ECO:0000313" key="1">
    <source>
        <dbReference type="EMBL" id="GAJ12718.1"/>
    </source>
</evidence>
<gene>
    <name evidence="1" type="ORF">S12H4_51278</name>
</gene>
<proteinExistence type="predicted"/>
<name>X1U569_9ZZZZ</name>
<sequence>MIVVRIFKDNAKKFANLVNAVTFEACKRRLGLYFSDLKKVKERIIAGEIINIPYVTFQKDRRINKENRIKNERRSYLKSSK</sequence>
<accession>X1U569</accession>
<organism evidence="1">
    <name type="scientific">marine sediment metagenome</name>
    <dbReference type="NCBI Taxonomy" id="412755"/>
    <lineage>
        <taxon>unclassified sequences</taxon>
        <taxon>metagenomes</taxon>
        <taxon>ecological metagenomes</taxon>
    </lineage>
</organism>